<protein>
    <submittedName>
        <fullName evidence="3">Glycine-rich cell wall structural protein-like</fullName>
    </submittedName>
</protein>
<keyword evidence="2" id="KW-1185">Reference proteome</keyword>
<accession>A0A182EGF1</accession>
<reference evidence="3" key="1">
    <citation type="submission" date="2016-06" db="UniProtKB">
        <authorList>
            <consortium name="WormBaseParasite"/>
        </authorList>
    </citation>
    <scope>IDENTIFICATION</scope>
</reference>
<evidence type="ECO:0000313" key="2">
    <source>
        <dbReference type="Proteomes" id="UP000271087"/>
    </source>
</evidence>
<dbReference type="EMBL" id="UYRW01002455">
    <property type="protein sequence ID" value="VDK85229.1"/>
    <property type="molecule type" value="Genomic_DNA"/>
</dbReference>
<reference evidence="1 2" key="2">
    <citation type="submission" date="2018-08" db="EMBL/GenBank/DDBJ databases">
        <authorList>
            <person name="Laetsch R D."/>
            <person name="Stevens L."/>
            <person name="Kumar S."/>
            <person name="Blaxter L. M."/>
        </authorList>
    </citation>
    <scope>NUCLEOTIDE SEQUENCE [LARGE SCALE GENOMIC DNA]</scope>
</reference>
<gene>
    <name evidence="1" type="ORF">NOO_LOCUS7172</name>
</gene>
<evidence type="ECO:0000313" key="1">
    <source>
        <dbReference type="EMBL" id="VDK85229.1"/>
    </source>
</evidence>
<organism evidence="3">
    <name type="scientific">Onchocerca ochengi</name>
    <name type="common">Filarial nematode worm</name>
    <dbReference type="NCBI Taxonomy" id="42157"/>
    <lineage>
        <taxon>Eukaryota</taxon>
        <taxon>Metazoa</taxon>
        <taxon>Ecdysozoa</taxon>
        <taxon>Nematoda</taxon>
        <taxon>Chromadorea</taxon>
        <taxon>Rhabditida</taxon>
        <taxon>Spirurina</taxon>
        <taxon>Spiruromorpha</taxon>
        <taxon>Filarioidea</taxon>
        <taxon>Onchocercidae</taxon>
        <taxon>Onchocerca</taxon>
    </lineage>
</organism>
<name>A0A182EGF1_ONCOC</name>
<dbReference type="AlphaFoldDB" id="A0A182EGF1"/>
<dbReference type="OrthoDB" id="5825915at2759"/>
<evidence type="ECO:0000313" key="3">
    <source>
        <dbReference type="WBParaSite" id="nOo.2.0.1.t07172-RA"/>
    </source>
</evidence>
<dbReference type="WBParaSite" id="nOo.2.0.1.t07172-RA">
    <property type="protein sequence ID" value="nOo.2.0.1.t07172-RA"/>
    <property type="gene ID" value="nOo.2.0.1.g07172"/>
</dbReference>
<proteinExistence type="predicted"/>
<sequence>MDDDREEECVAVKLREDEFNGLMGNIAGGILRDKVGGTAGNILGNLVDSFGSHGTGSGGGGCNQGGGYGGGYGSYGSGGYDQSGYGAAGFGSGYGGGVDFGGGYDNRNRYENREQRSENSGAIGLVGNLIVHNSTTIKSSELCTKPKEVIQLQIPLLLPCYDFTPVTDPTLNNSFLTVRSLASSETNSHGVTGSVYKTRERIHRGMLIHDY</sequence>
<dbReference type="STRING" id="42157.A0A182EGF1"/>
<dbReference type="AntiFam" id="ANF00029">
    <property type="entry name" value="Antisense to 16S rRNA"/>
</dbReference>
<dbReference type="Proteomes" id="UP000271087">
    <property type="component" value="Unassembled WGS sequence"/>
</dbReference>